<dbReference type="InterPro" id="IPR021139">
    <property type="entry name" value="NYN"/>
</dbReference>
<name>A0ABW0NI64_9BURK</name>
<proteinExistence type="predicted"/>
<comment type="caution">
    <text evidence="3">The sequence shown here is derived from an EMBL/GenBank/DDBJ whole genome shotgun (WGS) entry which is preliminary data.</text>
</comment>
<keyword evidence="4" id="KW-1185">Reference proteome</keyword>
<evidence type="ECO:0000313" key="3">
    <source>
        <dbReference type="EMBL" id="MFC5498624.1"/>
    </source>
</evidence>
<sequence length="256" mass="27731">MNVAFLLDADNLSSAADVDQIFAHFRRLGITVTVRRAYGGTEKLVGMKEVLRQHAVRSFINQGKGTTDAALVIDAMDLLHHDALPSMVAIGSSDADFAPLAVRLREDGIRVLCFALRDKADGDALALVYDEVVYLDSPSRAERVDRAERVERAAPAPARKAPAAKKAPARPAAAKKAVGKVFADEDDELDAILEAVPALLSGEQVPLNDVTKQLRDAKVLGRSARSTALLGRHAADFRLTPERNPAYVQWMARTGR</sequence>
<feature type="domain" description="NYN" evidence="2">
    <location>
        <begin position="3"/>
        <end position="135"/>
    </location>
</feature>
<reference evidence="4" key="1">
    <citation type="journal article" date="2019" name="Int. J. Syst. Evol. Microbiol.">
        <title>The Global Catalogue of Microorganisms (GCM) 10K type strain sequencing project: providing services to taxonomists for standard genome sequencing and annotation.</title>
        <authorList>
            <consortium name="The Broad Institute Genomics Platform"/>
            <consortium name="The Broad Institute Genome Sequencing Center for Infectious Disease"/>
            <person name="Wu L."/>
            <person name="Ma J."/>
        </authorList>
    </citation>
    <scope>NUCLEOTIDE SEQUENCE [LARGE SCALE GENOMIC DNA]</scope>
    <source>
        <strain evidence="4">CCUG 57401</strain>
    </source>
</reference>
<accession>A0ABW0NI64</accession>
<organism evidence="3 4">
    <name type="scientific">Caenimonas terrae</name>
    <dbReference type="NCBI Taxonomy" id="696074"/>
    <lineage>
        <taxon>Bacteria</taxon>
        <taxon>Pseudomonadati</taxon>
        <taxon>Pseudomonadota</taxon>
        <taxon>Betaproteobacteria</taxon>
        <taxon>Burkholderiales</taxon>
        <taxon>Comamonadaceae</taxon>
        <taxon>Caenimonas</taxon>
    </lineage>
</organism>
<evidence type="ECO:0000313" key="4">
    <source>
        <dbReference type="Proteomes" id="UP001596037"/>
    </source>
</evidence>
<feature type="compositionally biased region" description="Low complexity" evidence="1">
    <location>
        <begin position="153"/>
        <end position="170"/>
    </location>
</feature>
<dbReference type="CDD" id="cd11297">
    <property type="entry name" value="PIN_LabA-like_N_1"/>
    <property type="match status" value="1"/>
</dbReference>
<evidence type="ECO:0000259" key="2">
    <source>
        <dbReference type="Pfam" id="PF01936"/>
    </source>
</evidence>
<protein>
    <submittedName>
        <fullName evidence="3">NYN domain-containing protein</fullName>
    </submittedName>
</protein>
<dbReference type="PANTHER" id="PTHR35811:SF1">
    <property type="entry name" value="HTH OST-TYPE DOMAIN-CONTAINING PROTEIN"/>
    <property type="match status" value="1"/>
</dbReference>
<dbReference type="Gene3D" id="3.40.50.1010">
    <property type="entry name" value="5'-nuclease"/>
    <property type="match status" value="1"/>
</dbReference>
<evidence type="ECO:0000256" key="1">
    <source>
        <dbReference type="SAM" id="MobiDB-lite"/>
    </source>
</evidence>
<dbReference type="RefSeq" id="WP_376850711.1">
    <property type="nucleotide sequence ID" value="NZ_JBHSMF010000009.1"/>
</dbReference>
<dbReference type="Proteomes" id="UP001596037">
    <property type="component" value="Unassembled WGS sequence"/>
</dbReference>
<feature type="region of interest" description="Disordered" evidence="1">
    <location>
        <begin position="146"/>
        <end position="170"/>
    </location>
</feature>
<dbReference type="PANTHER" id="PTHR35811">
    <property type="entry name" value="SLR1870 PROTEIN"/>
    <property type="match status" value="1"/>
</dbReference>
<dbReference type="EMBL" id="JBHSMF010000009">
    <property type="protein sequence ID" value="MFC5498624.1"/>
    <property type="molecule type" value="Genomic_DNA"/>
</dbReference>
<dbReference type="Pfam" id="PF01936">
    <property type="entry name" value="NYN"/>
    <property type="match status" value="1"/>
</dbReference>
<gene>
    <name evidence="3" type="ORF">ACFPOE_13840</name>
</gene>